<reference evidence="10" key="1">
    <citation type="submission" date="2005-09" db="EMBL/GenBank/DDBJ databases">
        <title>Annotation of the Aspergillus terreus NIH2624 genome.</title>
        <authorList>
            <person name="Birren B.W."/>
            <person name="Lander E.S."/>
            <person name="Galagan J.E."/>
            <person name="Nusbaum C."/>
            <person name="Devon K."/>
            <person name="Henn M."/>
            <person name="Ma L.-J."/>
            <person name="Jaffe D.B."/>
            <person name="Butler J."/>
            <person name="Alvarez P."/>
            <person name="Gnerre S."/>
            <person name="Grabherr M."/>
            <person name="Kleber M."/>
            <person name="Mauceli E.W."/>
            <person name="Brockman W."/>
            <person name="Rounsley S."/>
            <person name="Young S.K."/>
            <person name="LaButti K."/>
            <person name="Pushparaj V."/>
            <person name="DeCaprio D."/>
            <person name="Crawford M."/>
            <person name="Koehrsen M."/>
            <person name="Engels R."/>
            <person name="Montgomery P."/>
            <person name="Pearson M."/>
            <person name="Howarth C."/>
            <person name="Larson L."/>
            <person name="Luoma S."/>
            <person name="White J."/>
            <person name="Alvarado L."/>
            <person name="Kodira C.D."/>
            <person name="Zeng Q."/>
            <person name="Oleary S."/>
            <person name="Yandava C."/>
            <person name="Denning D.W."/>
            <person name="Nierman W.C."/>
            <person name="Milne T."/>
            <person name="Madden K."/>
        </authorList>
    </citation>
    <scope>NUCLEOTIDE SEQUENCE [LARGE SCALE GENOMIC DNA]</scope>
    <source>
        <strain evidence="10">NIH 2624 / FGSC A1156</strain>
    </source>
</reference>
<dbReference type="FunFam" id="1.20.1720.10:FF:000009">
    <property type="entry name" value="MFS multidrug transporter"/>
    <property type="match status" value="1"/>
</dbReference>
<feature type="transmembrane region" description="Helical" evidence="7">
    <location>
        <begin position="152"/>
        <end position="171"/>
    </location>
</feature>
<dbReference type="STRING" id="341663.Q0C9A2"/>
<feature type="transmembrane region" description="Helical" evidence="7">
    <location>
        <begin position="372"/>
        <end position="393"/>
    </location>
</feature>
<feature type="transmembrane region" description="Helical" evidence="7">
    <location>
        <begin position="314"/>
        <end position="339"/>
    </location>
</feature>
<dbReference type="Gene3D" id="1.20.1720.10">
    <property type="entry name" value="Multidrug resistance protein D"/>
    <property type="match status" value="1"/>
</dbReference>
<feature type="compositionally biased region" description="Acidic residues" evidence="6">
    <location>
        <begin position="493"/>
        <end position="503"/>
    </location>
</feature>
<gene>
    <name evidence="9" type="ORF">ATEG_09732</name>
</gene>
<keyword evidence="3 7" id="KW-0812">Transmembrane</keyword>
<evidence type="ECO:0000256" key="5">
    <source>
        <dbReference type="ARBA" id="ARBA00023136"/>
    </source>
</evidence>
<dbReference type="SUPFAM" id="SSF103473">
    <property type="entry name" value="MFS general substrate transporter"/>
    <property type="match status" value="1"/>
</dbReference>
<dbReference type="OMA" id="MNPGWAF"/>
<evidence type="ECO:0000259" key="8">
    <source>
        <dbReference type="PROSITE" id="PS50850"/>
    </source>
</evidence>
<feature type="transmembrane region" description="Helical" evidence="7">
    <location>
        <begin position="399"/>
        <end position="425"/>
    </location>
</feature>
<sequence>MEVNQELSPPSTPRPPHTIFTGFQKTYIIFMASGAGFFSSVSAPIYFPALNVLAEDLGVTTALINLTLTSYMIVQGISPMFLGTFADNYGRRPAYIICFIIYIAANVGLALQSNFVALLLLRCVQSAGCSSTISLAAAVVADVSTKEDRGSYMGLVMAGSYVGTAVGPVFGGLLTQYLGWKSIFWFLTITSAVFFLALLLFFPETARNVVGNGSSPPQKWNRPLMHYLWFRTTVSQRPVTSDSSLDQAIPLSSFDQLPKKDITSQKPSYIKSVASIFQKRSIVLLIATGVMFASYMLVNSAIPSTFDKVYALNNLQVGLCYLPIGLGAILSVLGTGKLLDSYYRHLKSEAANGLHNPESPKQKSVPIEKARCTIGAPLGVAGALAVLAFGWVLKFEVHLAAPVTFLFFISLALNGAFNCSATLLVDFHPSSPATATAMNNLFRGLMSAGATAFLDPMLNGMGRGWGFTLVAVVVMGTAVMLGLLGWVKRSEEKDPDQDDDESVDCVVTVQPSKKSDGSSDATRGC</sequence>
<dbReference type="InterPro" id="IPR036259">
    <property type="entry name" value="MFS_trans_sf"/>
</dbReference>
<dbReference type="PANTHER" id="PTHR23502">
    <property type="entry name" value="MAJOR FACILITATOR SUPERFAMILY"/>
    <property type="match status" value="1"/>
</dbReference>
<evidence type="ECO:0000313" key="9">
    <source>
        <dbReference type="EMBL" id="EAU29923.1"/>
    </source>
</evidence>
<feature type="transmembrane region" description="Helical" evidence="7">
    <location>
        <begin position="466"/>
        <end position="487"/>
    </location>
</feature>
<evidence type="ECO:0000256" key="6">
    <source>
        <dbReference type="SAM" id="MobiDB-lite"/>
    </source>
</evidence>
<dbReference type="Proteomes" id="UP000007963">
    <property type="component" value="Unassembled WGS sequence"/>
</dbReference>
<proteinExistence type="predicted"/>
<name>Q0C9A2_ASPTN</name>
<dbReference type="GeneID" id="4354526"/>
<feature type="region of interest" description="Disordered" evidence="6">
    <location>
        <begin position="492"/>
        <end position="525"/>
    </location>
</feature>
<dbReference type="Pfam" id="PF07690">
    <property type="entry name" value="MFS_1"/>
    <property type="match status" value="1"/>
</dbReference>
<organism evidence="9 10">
    <name type="scientific">Aspergillus terreus (strain NIH 2624 / FGSC A1156)</name>
    <dbReference type="NCBI Taxonomy" id="341663"/>
    <lineage>
        <taxon>Eukaryota</taxon>
        <taxon>Fungi</taxon>
        <taxon>Dikarya</taxon>
        <taxon>Ascomycota</taxon>
        <taxon>Pezizomycotina</taxon>
        <taxon>Eurotiomycetes</taxon>
        <taxon>Eurotiomycetidae</taxon>
        <taxon>Eurotiales</taxon>
        <taxon>Aspergillaceae</taxon>
        <taxon>Aspergillus</taxon>
        <taxon>Aspergillus subgen. Circumdati</taxon>
    </lineage>
</organism>
<dbReference type="AlphaFoldDB" id="Q0C9A2"/>
<feature type="transmembrane region" description="Helical" evidence="7">
    <location>
        <begin position="183"/>
        <end position="202"/>
    </location>
</feature>
<dbReference type="InterPro" id="IPR011701">
    <property type="entry name" value="MFS"/>
</dbReference>
<dbReference type="InterPro" id="IPR020846">
    <property type="entry name" value="MFS_dom"/>
</dbReference>
<protein>
    <recommendedName>
        <fullName evidence="8">Major facilitator superfamily (MFS) profile domain-containing protein</fullName>
    </recommendedName>
</protein>
<dbReference type="PROSITE" id="PS50850">
    <property type="entry name" value="MFS"/>
    <property type="match status" value="1"/>
</dbReference>
<evidence type="ECO:0000313" key="10">
    <source>
        <dbReference type="Proteomes" id="UP000007963"/>
    </source>
</evidence>
<dbReference type="PANTHER" id="PTHR23502:SF51">
    <property type="entry name" value="QUINIDINE RESISTANCE PROTEIN 1-RELATED"/>
    <property type="match status" value="1"/>
</dbReference>
<feature type="domain" description="Major facilitator superfamily (MFS) profile" evidence="8">
    <location>
        <begin position="28"/>
        <end position="494"/>
    </location>
</feature>
<evidence type="ECO:0000256" key="2">
    <source>
        <dbReference type="ARBA" id="ARBA00022448"/>
    </source>
</evidence>
<dbReference type="eggNOG" id="KOG0255">
    <property type="taxonomic scope" value="Eukaryota"/>
</dbReference>
<feature type="transmembrane region" description="Helical" evidence="7">
    <location>
        <begin position="282"/>
        <end position="302"/>
    </location>
</feature>
<dbReference type="VEuPathDB" id="FungiDB:ATEG_09732"/>
<keyword evidence="4 7" id="KW-1133">Transmembrane helix</keyword>
<dbReference type="EMBL" id="CH476608">
    <property type="protein sequence ID" value="EAU29923.1"/>
    <property type="molecule type" value="Genomic_DNA"/>
</dbReference>
<evidence type="ECO:0000256" key="4">
    <source>
        <dbReference type="ARBA" id="ARBA00022989"/>
    </source>
</evidence>
<keyword evidence="5 7" id="KW-0472">Membrane</keyword>
<dbReference type="RefSeq" id="XP_001218354.1">
    <property type="nucleotide sequence ID" value="XM_001218353.1"/>
</dbReference>
<feature type="transmembrane region" description="Helical" evidence="7">
    <location>
        <begin position="437"/>
        <end position="454"/>
    </location>
</feature>
<evidence type="ECO:0000256" key="1">
    <source>
        <dbReference type="ARBA" id="ARBA00004141"/>
    </source>
</evidence>
<keyword evidence="2" id="KW-0813">Transport</keyword>
<dbReference type="OrthoDB" id="440553at2759"/>
<comment type="subcellular location">
    <subcellularLocation>
        <location evidence="1">Membrane</location>
        <topology evidence="1">Multi-pass membrane protein</topology>
    </subcellularLocation>
</comment>
<accession>Q0C9A2</accession>
<feature type="transmembrane region" description="Helical" evidence="7">
    <location>
        <begin position="27"/>
        <end position="47"/>
    </location>
</feature>
<dbReference type="Gene3D" id="1.20.1250.20">
    <property type="entry name" value="MFS general substrate transporter like domains"/>
    <property type="match status" value="1"/>
</dbReference>
<evidence type="ECO:0000256" key="7">
    <source>
        <dbReference type="SAM" id="Phobius"/>
    </source>
</evidence>
<feature type="transmembrane region" description="Helical" evidence="7">
    <location>
        <begin position="94"/>
        <end position="111"/>
    </location>
</feature>
<evidence type="ECO:0000256" key="3">
    <source>
        <dbReference type="ARBA" id="ARBA00022692"/>
    </source>
</evidence>
<dbReference type="GO" id="GO:0022857">
    <property type="term" value="F:transmembrane transporter activity"/>
    <property type="evidence" value="ECO:0007669"/>
    <property type="project" value="InterPro"/>
</dbReference>
<dbReference type="HOGENOM" id="CLU_008455_8_4_1"/>
<feature type="transmembrane region" description="Helical" evidence="7">
    <location>
        <begin position="59"/>
        <end position="82"/>
    </location>
</feature>
<dbReference type="GO" id="GO:0005886">
    <property type="term" value="C:plasma membrane"/>
    <property type="evidence" value="ECO:0007669"/>
    <property type="project" value="TreeGrafter"/>
</dbReference>